<feature type="region of interest" description="Disordered" evidence="11">
    <location>
        <begin position="1"/>
        <end position="35"/>
    </location>
</feature>
<dbReference type="PRINTS" id="PR00747">
    <property type="entry name" value="GLYHDRLASE47"/>
</dbReference>
<accession>A0A0D2KSG5</accession>
<dbReference type="GO" id="GO:0005509">
    <property type="term" value="F:calcium ion binding"/>
    <property type="evidence" value="ECO:0007669"/>
    <property type="project" value="InterPro"/>
</dbReference>
<reference evidence="13 14" key="1">
    <citation type="journal article" date="2013" name="BMC Genomics">
        <title>Reconstruction of the lipid metabolism for the microalga Monoraphidium neglectum from its genome sequence reveals characteristics suitable for biofuel production.</title>
        <authorList>
            <person name="Bogen C."/>
            <person name="Al-Dilaimi A."/>
            <person name="Albersmeier A."/>
            <person name="Wichmann J."/>
            <person name="Grundmann M."/>
            <person name="Rupp O."/>
            <person name="Lauersen K.J."/>
            <person name="Blifernez-Klassen O."/>
            <person name="Kalinowski J."/>
            <person name="Goesmann A."/>
            <person name="Mussgnug J.H."/>
            <person name="Kruse O."/>
        </authorList>
    </citation>
    <scope>NUCLEOTIDE SEQUENCE [LARGE SCALE GENOMIC DNA]</scope>
    <source>
        <strain evidence="13 14">SAG 48.87</strain>
    </source>
</reference>
<evidence type="ECO:0000256" key="6">
    <source>
        <dbReference type="ARBA" id="ARBA00022837"/>
    </source>
</evidence>
<sequence length="326" mass="34319">MHQSPPPRAPGGRARRTLSGSGSTDGPLADAAPAPAPPRPLVRACRFSLLLLASMGLATLVLAVGVNYMLHAGATAAFLNDLSSLSATYSLPFSNHSGYGGNAAAAAAAAVRGGPYAVTLVPRGALIVVSAGSQQAPPPPPPPQRFVHPFPDARRRVALPQNDTSPRCARSKICDGDHSCGPDGLGCVIDAARRRAAVREAIQWSWRGYSKYAWGDDEADVTGKNPMSWFGLGLTIVDSIDTLLLAGLEAEYLEARHWVANRLKFPEASVQLFEVNIRILGGLLSAYYLSGGDDAFLHKAEQLGERLLPAFNTGSGLPIPQITVSP</sequence>
<name>A0A0D2KSG5_9CHLO</name>
<comment type="catalytic activity">
    <reaction evidence="8">
        <text>N(4)-(alpha-D-Man-(1-&gt;2)-alpha-D-Man-(1-&gt;2)-alpha-D-Man-(1-&gt;3)-[alpha-D-Man-(1-&gt;3)-[alpha-D-Man-(1-&gt;2)-alpha-D-Man-(1-&gt;6)]-alpha-D-Man-(1-&gt;6)]-beta-D-Man-(1-&gt;4)-beta-D-GlcNAc-(1-&gt;4)-beta-D-GlcNAc)-L-asparaginyl-[protein] (N-glucan mannose isomer 8A1,2,3B1,3) + 3 H2O = N(4)-(alpha-D-Man-(1-&gt;3)-[alpha-D-Man-(1-&gt;3)-[alpha-D-Man-(1-&gt;6)]-alpha-D-Man-(1-&gt;6)]-beta-D-Man-(1-&gt;4)-beta-D-GlcNAc-(1-&gt;4)-beta-D-GlcNAc)-L-asparaginyl-[protein] (N-glucan mannose isomer 5A1,2) + 3 beta-D-mannose</text>
        <dbReference type="Rhea" id="RHEA:56028"/>
        <dbReference type="Rhea" id="RHEA-COMP:14358"/>
        <dbReference type="Rhea" id="RHEA-COMP:14367"/>
        <dbReference type="ChEBI" id="CHEBI:15377"/>
        <dbReference type="ChEBI" id="CHEBI:28563"/>
        <dbReference type="ChEBI" id="CHEBI:59087"/>
        <dbReference type="ChEBI" id="CHEBI:60628"/>
        <dbReference type="EC" id="3.2.1.113"/>
    </reaction>
</comment>
<dbReference type="GO" id="GO:0005783">
    <property type="term" value="C:endoplasmic reticulum"/>
    <property type="evidence" value="ECO:0007669"/>
    <property type="project" value="TreeGrafter"/>
</dbReference>
<evidence type="ECO:0000256" key="8">
    <source>
        <dbReference type="ARBA" id="ARBA00047669"/>
    </source>
</evidence>
<dbReference type="GO" id="GO:0016020">
    <property type="term" value="C:membrane"/>
    <property type="evidence" value="ECO:0007669"/>
    <property type="project" value="InterPro"/>
</dbReference>
<dbReference type="SUPFAM" id="SSF48225">
    <property type="entry name" value="Seven-hairpin glycosidases"/>
    <property type="match status" value="1"/>
</dbReference>
<keyword evidence="10 13" id="KW-0326">Glycosidase</keyword>
<gene>
    <name evidence="13" type="ORF">MNEG_9467</name>
</gene>
<dbReference type="InterPro" id="IPR050749">
    <property type="entry name" value="Glycosyl_Hydrolase_47"/>
</dbReference>
<keyword evidence="4" id="KW-0479">Metal-binding</keyword>
<keyword evidence="7" id="KW-1015">Disulfide bond</keyword>
<evidence type="ECO:0000256" key="7">
    <source>
        <dbReference type="ARBA" id="ARBA00023157"/>
    </source>
</evidence>
<dbReference type="InterPro" id="IPR036026">
    <property type="entry name" value="Seven-hairpin_glycosidases"/>
</dbReference>
<dbReference type="OrthoDB" id="8118055at2759"/>
<dbReference type="STRING" id="145388.A0A0D2KSG5"/>
<evidence type="ECO:0000256" key="12">
    <source>
        <dbReference type="SAM" id="Phobius"/>
    </source>
</evidence>
<dbReference type="GO" id="GO:0005975">
    <property type="term" value="P:carbohydrate metabolic process"/>
    <property type="evidence" value="ECO:0007669"/>
    <property type="project" value="InterPro"/>
</dbReference>
<dbReference type="InterPro" id="IPR012341">
    <property type="entry name" value="6hp_glycosidase-like_sf"/>
</dbReference>
<comment type="catalytic activity">
    <reaction evidence="9">
        <text>N(4)-(alpha-D-Man-(1-&gt;2)-alpha-D-Man-(1-&gt;2)-alpha-D-Man-(1-&gt;3)-[alpha-D-Man-(1-&gt;2)-alpha-D-Man-(1-&gt;3)-[alpha-D-Man-(1-&gt;2)-alpha-D-Man-(1-&gt;6)]-alpha-D-Man-(1-&gt;6)]-beta-D-Man-(1-&gt;4)-beta-D-GlcNAc-(1-&gt;4)-beta-D-GlcNAc)-L-asparaginyl-[protein] (N-glucan mannose isomer 9A1,2,3B1,2,3) + 4 H2O = N(4)-(alpha-D-Man-(1-&gt;3)-[alpha-D-Man-(1-&gt;3)-[alpha-D-Man-(1-&gt;6)]-alpha-D-Man-(1-&gt;6)]-beta-D-Man-(1-&gt;4)-beta-D-GlcNAc-(1-&gt;4)-beta-D-GlcNAc)-L-asparaginyl-[protein] (N-glucan mannose isomer 5A1,2) + 4 beta-D-mannose</text>
        <dbReference type="Rhea" id="RHEA:56008"/>
        <dbReference type="Rhea" id="RHEA-COMP:14356"/>
        <dbReference type="Rhea" id="RHEA-COMP:14367"/>
        <dbReference type="ChEBI" id="CHEBI:15377"/>
        <dbReference type="ChEBI" id="CHEBI:28563"/>
        <dbReference type="ChEBI" id="CHEBI:59087"/>
        <dbReference type="ChEBI" id="CHEBI:139493"/>
        <dbReference type="EC" id="3.2.1.113"/>
    </reaction>
</comment>
<dbReference type="Pfam" id="PF01532">
    <property type="entry name" value="Glyco_hydro_47"/>
    <property type="match status" value="1"/>
</dbReference>
<keyword evidence="12" id="KW-0812">Transmembrane</keyword>
<dbReference type="Proteomes" id="UP000054498">
    <property type="component" value="Unassembled WGS sequence"/>
</dbReference>
<dbReference type="RefSeq" id="XP_013897513.1">
    <property type="nucleotide sequence ID" value="XM_014042059.1"/>
</dbReference>
<dbReference type="KEGG" id="mng:MNEG_9467"/>
<comment type="similarity">
    <text evidence="3 10">Belongs to the glycosyl hydrolase 47 family.</text>
</comment>
<dbReference type="GeneID" id="25742342"/>
<comment type="pathway">
    <text evidence="2">Protein modification; protein glycosylation.</text>
</comment>
<evidence type="ECO:0000256" key="2">
    <source>
        <dbReference type="ARBA" id="ARBA00004922"/>
    </source>
</evidence>
<dbReference type="InterPro" id="IPR001382">
    <property type="entry name" value="Glyco_hydro_47"/>
</dbReference>
<dbReference type="Gene3D" id="1.50.10.10">
    <property type="match status" value="1"/>
</dbReference>
<dbReference type="PANTHER" id="PTHR11742">
    <property type="entry name" value="MANNOSYL-OLIGOSACCHARIDE ALPHA-1,2-MANNOSIDASE-RELATED"/>
    <property type="match status" value="1"/>
</dbReference>
<keyword evidence="12" id="KW-1133">Transmembrane helix</keyword>
<evidence type="ECO:0000313" key="14">
    <source>
        <dbReference type="Proteomes" id="UP000054498"/>
    </source>
</evidence>
<dbReference type="GO" id="GO:0004571">
    <property type="term" value="F:mannosyl-oligosaccharide 1,2-alpha-mannosidase activity"/>
    <property type="evidence" value="ECO:0007669"/>
    <property type="project" value="UniProtKB-EC"/>
</dbReference>
<evidence type="ECO:0000256" key="4">
    <source>
        <dbReference type="ARBA" id="ARBA00022723"/>
    </source>
</evidence>
<feature type="transmembrane region" description="Helical" evidence="12">
    <location>
        <begin position="49"/>
        <end position="70"/>
    </location>
</feature>
<evidence type="ECO:0000256" key="3">
    <source>
        <dbReference type="ARBA" id="ARBA00007658"/>
    </source>
</evidence>
<keyword evidence="6" id="KW-0106">Calcium</keyword>
<dbReference type="GO" id="GO:0005768">
    <property type="term" value="C:endosome"/>
    <property type="evidence" value="ECO:0007669"/>
    <property type="project" value="TreeGrafter"/>
</dbReference>
<dbReference type="EMBL" id="KK102167">
    <property type="protein sequence ID" value="KIY98493.1"/>
    <property type="molecule type" value="Genomic_DNA"/>
</dbReference>
<dbReference type="AlphaFoldDB" id="A0A0D2KSG5"/>
<keyword evidence="12" id="KW-0472">Membrane</keyword>
<proteinExistence type="inferred from homology"/>
<organism evidence="13 14">
    <name type="scientific">Monoraphidium neglectum</name>
    <dbReference type="NCBI Taxonomy" id="145388"/>
    <lineage>
        <taxon>Eukaryota</taxon>
        <taxon>Viridiplantae</taxon>
        <taxon>Chlorophyta</taxon>
        <taxon>core chlorophytes</taxon>
        <taxon>Chlorophyceae</taxon>
        <taxon>CS clade</taxon>
        <taxon>Sphaeropleales</taxon>
        <taxon>Selenastraceae</taxon>
        <taxon>Monoraphidium</taxon>
    </lineage>
</organism>
<comment type="cofactor">
    <cofactor evidence="1">
        <name>Ca(2+)</name>
        <dbReference type="ChEBI" id="CHEBI:29108"/>
    </cofactor>
</comment>
<evidence type="ECO:0000256" key="10">
    <source>
        <dbReference type="RuleBase" id="RU361193"/>
    </source>
</evidence>
<keyword evidence="5 10" id="KW-0378">Hydrolase</keyword>
<evidence type="ECO:0000256" key="1">
    <source>
        <dbReference type="ARBA" id="ARBA00001913"/>
    </source>
</evidence>
<evidence type="ECO:0000256" key="5">
    <source>
        <dbReference type="ARBA" id="ARBA00022801"/>
    </source>
</evidence>
<evidence type="ECO:0000256" key="11">
    <source>
        <dbReference type="SAM" id="MobiDB-lite"/>
    </source>
</evidence>
<dbReference type="EC" id="3.2.1.-" evidence="10"/>
<dbReference type="PANTHER" id="PTHR11742:SF55">
    <property type="entry name" value="ENDOPLASMIC RETICULUM MANNOSYL-OLIGOSACCHARIDE 1,2-ALPHA-MANNOSIDASE"/>
    <property type="match status" value="1"/>
</dbReference>
<evidence type="ECO:0000256" key="9">
    <source>
        <dbReference type="ARBA" id="ARBA00048605"/>
    </source>
</evidence>
<keyword evidence="14" id="KW-1185">Reference proteome</keyword>
<dbReference type="GO" id="GO:0005802">
    <property type="term" value="C:trans-Golgi network"/>
    <property type="evidence" value="ECO:0007669"/>
    <property type="project" value="TreeGrafter"/>
</dbReference>
<evidence type="ECO:0000313" key="13">
    <source>
        <dbReference type="EMBL" id="KIY98493.1"/>
    </source>
</evidence>
<protein>
    <recommendedName>
        <fullName evidence="10">alpha-1,2-Mannosidase</fullName>
        <ecNumber evidence="10">3.2.1.-</ecNumber>
    </recommendedName>
</protein>